<keyword evidence="4" id="KW-0411">Iron-sulfur</keyword>
<reference evidence="7 8" key="1">
    <citation type="submission" date="2017-07" db="EMBL/GenBank/DDBJ databases">
        <authorList>
            <person name="Talla V."/>
            <person name="Backstrom N."/>
        </authorList>
    </citation>
    <scope>NUCLEOTIDE SEQUENCE [LARGE SCALE GENOMIC DNA]</scope>
</reference>
<feature type="domain" description="Iron-binding zinc finger CDGSH type" evidence="6">
    <location>
        <begin position="54"/>
        <end position="91"/>
    </location>
</feature>
<evidence type="ECO:0000313" key="8">
    <source>
        <dbReference type="Proteomes" id="UP000324832"/>
    </source>
</evidence>
<dbReference type="Gene3D" id="3.40.5.90">
    <property type="entry name" value="CDGSH iron-sulfur domain, mitoNEET-type"/>
    <property type="match status" value="2"/>
</dbReference>
<proteinExistence type="predicted"/>
<dbReference type="EMBL" id="FZQP02003445">
    <property type="protein sequence ID" value="VVC98196.1"/>
    <property type="molecule type" value="Genomic_DNA"/>
</dbReference>
<dbReference type="AlphaFoldDB" id="A0A5E4QJJ2"/>
<dbReference type="InterPro" id="IPR018967">
    <property type="entry name" value="FeS-contain_CDGSH-typ"/>
</dbReference>
<dbReference type="GO" id="GO:0051537">
    <property type="term" value="F:2 iron, 2 sulfur cluster binding"/>
    <property type="evidence" value="ECO:0007669"/>
    <property type="project" value="UniProtKB-KW"/>
</dbReference>
<dbReference type="GO" id="GO:0046872">
    <property type="term" value="F:metal ion binding"/>
    <property type="evidence" value="ECO:0007669"/>
    <property type="project" value="UniProtKB-KW"/>
</dbReference>
<evidence type="ECO:0000256" key="1">
    <source>
        <dbReference type="ARBA" id="ARBA00022714"/>
    </source>
</evidence>
<keyword evidence="1" id="KW-0001">2Fe-2S</keyword>
<keyword evidence="2" id="KW-0479">Metal-binding</keyword>
<dbReference type="OrthoDB" id="15717at2759"/>
<dbReference type="Proteomes" id="UP000324832">
    <property type="component" value="Unassembled WGS sequence"/>
</dbReference>
<evidence type="ECO:0000256" key="3">
    <source>
        <dbReference type="ARBA" id="ARBA00023004"/>
    </source>
</evidence>
<sequence>MFTKKVIPLHVLARWSIKTAGYVTKAPKPEIPNNSLASVYSANEQKINGIVYDKKPFKVKLEAGKNYLWCLCGRSKSQPLCDGTHRDIYLKITQRPIRFKVEQTKEYWLCNCKQTKNRPFCDGTHKQPEIQTASTIRV</sequence>
<dbReference type="PANTHER" id="PTHR46491:SF3">
    <property type="entry name" value="CDGSH IRON-SULFUR DOMAIN-CONTAINING PROTEIN 3, MITOCHONDRIAL"/>
    <property type="match status" value="1"/>
</dbReference>
<dbReference type="Pfam" id="PF09360">
    <property type="entry name" value="zf-CDGSH"/>
    <property type="match status" value="2"/>
</dbReference>
<evidence type="ECO:0000313" key="7">
    <source>
        <dbReference type="EMBL" id="VVC98196.1"/>
    </source>
</evidence>
<organism evidence="7 8">
    <name type="scientific">Leptidea sinapis</name>
    <dbReference type="NCBI Taxonomy" id="189913"/>
    <lineage>
        <taxon>Eukaryota</taxon>
        <taxon>Metazoa</taxon>
        <taxon>Ecdysozoa</taxon>
        <taxon>Arthropoda</taxon>
        <taxon>Hexapoda</taxon>
        <taxon>Insecta</taxon>
        <taxon>Pterygota</taxon>
        <taxon>Neoptera</taxon>
        <taxon>Endopterygota</taxon>
        <taxon>Lepidoptera</taxon>
        <taxon>Glossata</taxon>
        <taxon>Ditrysia</taxon>
        <taxon>Papilionoidea</taxon>
        <taxon>Pieridae</taxon>
        <taxon>Dismorphiinae</taxon>
        <taxon>Leptidea</taxon>
    </lineage>
</organism>
<protein>
    <recommendedName>
        <fullName evidence="6">Iron-binding zinc finger CDGSH type domain-containing protein</fullName>
    </recommendedName>
</protein>
<dbReference type="PANTHER" id="PTHR46491">
    <property type="entry name" value="CDGSH IRON SULFUR DOMAIN PROTEIN HOMOLOG"/>
    <property type="match status" value="1"/>
</dbReference>
<keyword evidence="3" id="KW-0408">Iron</keyword>
<evidence type="ECO:0000256" key="5">
    <source>
        <dbReference type="ARBA" id="ARBA00034078"/>
    </source>
</evidence>
<evidence type="ECO:0000256" key="2">
    <source>
        <dbReference type="ARBA" id="ARBA00022723"/>
    </source>
</evidence>
<comment type="cofactor">
    <cofactor evidence="5">
        <name>[2Fe-2S] cluster</name>
        <dbReference type="ChEBI" id="CHEBI:190135"/>
    </cofactor>
</comment>
<name>A0A5E4QJJ2_9NEOP</name>
<dbReference type="InterPro" id="IPR052950">
    <property type="entry name" value="CISD"/>
</dbReference>
<dbReference type="SMART" id="SM00704">
    <property type="entry name" value="ZnF_CDGSH"/>
    <property type="match status" value="2"/>
</dbReference>
<evidence type="ECO:0000256" key="4">
    <source>
        <dbReference type="ARBA" id="ARBA00023014"/>
    </source>
</evidence>
<feature type="domain" description="Iron-binding zinc finger CDGSH type" evidence="6">
    <location>
        <begin position="94"/>
        <end position="131"/>
    </location>
</feature>
<gene>
    <name evidence="7" type="ORF">LSINAPIS_LOCUS9316</name>
</gene>
<evidence type="ECO:0000259" key="6">
    <source>
        <dbReference type="SMART" id="SM00704"/>
    </source>
</evidence>
<dbReference type="InterPro" id="IPR042216">
    <property type="entry name" value="MitoNEET_CISD"/>
</dbReference>
<keyword evidence="8" id="KW-1185">Reference proteome</keyword>
<dbReference type="GO" id="GO:0005739">
    <property type="term" value="C:mitochondrion"/>
    <property type="evidence" value="ECO:0007669"/>
    <property type="project" value="TreeGrafter"/>
</dbReference>
<accession>A0A5E4QJJ2</accession>